<keyword evidence="1" id="KW-1133">Transmembrane helix</keyword>
<dbReference type="RefSeq" id="WP_147668437.1">
    <property type="nucleotide sequence ID" value="NZ_VDUW01000008.1"/>
</dbReference>
<comment type="caution">
    <text evidence="3">The sequence shown here is derived from an EMBL/GenBank/DDBJ whole genome shotgun (WGS) entry which is preliminary data.</text>
</comment>
<dbReference type="AlphaFoldDB" id="A0A5C8NQD6"/>
<keyword evidence="4" id="KW-1185">Reference proteome</keyword>
<keyword evidence="1" id="KW-0472">Membrane</keyword>
<evidence type="ECO:0000313" key="3">
    <source>
        <dbReference type="EMBL" id="TXL63458.1"/>
    </source>
</evidence>
<dbReference type="EMBL" id="VDUW01000008">
    <property type="protein sequence ID" value="TXL63458.1"/>
    <property type="molecule type" value="Genomic_DNA"/>
</dbReference>
<sequence length="307" mass="35195">MIMPKKHNRFWQPGLSIQGKWHHRSYTIKRELGSGAIGSVYLCSVNGKDVALKISDNTSSMMMEVNVLKSLSKVQGHSLGPSLLDVDDWIAPDGNAYSFYAMEYIHGEKLPIFIKKNGSVWLGVFMLQLLDDLEHLHQAGWVFGDLKTENLLVELQPPRIRWVDVGGTTKIGRAIKEYTEFYDRGFWNLGTRRAEPSYDLFAFVMIFISIYHPRKFDKGKYPKATILKKIDDIKALTLYRHCLKKAILGKYQTSAEMKQDVRTILYNERRKDKRVNSESSMLPFIVELISIGLVSGGFYISSLFIPF</sequence>
<dbReference type="InterPro" id="IPR000719">
    <property type="entry name" value="Prot_kinase_dom"/>
</dbReference>
<keyword evidence="1" id="KW-0812">Transmembrane</keyword>
<dbReference type="Proteomes" id="UP000321574">
    <property type="component" value="Unassembled WGS sequence"/>
</dbReference>
<gene>
    <name evidence="3" type="ORF">FHP05_11665</name>
</gene>
<dbReference type="PROSITE" id="PS50011">
    <property type="entry name" value="PROTEIN_KINASE_DOM"/>
    <property type="match status" value="1"/>
</dbReference>
<evidence type="ECO:0000256" key="1">
    <source>
        <dbReference type="SAM" id="Phobius"/>
    </source>
</evidence>
<reference evidence="3 4" key="1">
    <citation type="submission" date="2019-06" db="EMBL/GenBank/DDBJ databases">
        <title>Cerasibacillus sp. nov., isolated from maize field.</title>
        <authorList>
            <person name="Lin S.-Y."/>
            <person name="Tsai C.-F."/>
            <person name="Young C.-C."/>
        </authorList>
    </citation>
    <scope>NUCLEOTIDE SEQUENCE [LARGE SCALE GENOMIC DNA]</scope>
    <source>
        <strain evidence="3 4">CC-CFT480</strain>
    </source>
</reference>
<dbReference type="GO" id="GO:0005737">
    <property type="term" value="C:cytoplasm"/>
    <property type="evidence" value="ECO:0007669"/>
    <property type="project" value="TreeGrafter"/>
</dbReference>
<dbReference type="PANTHER" id="PTHR44167:SF31">
    <property type="entry name" value="PROTEIN CBG02007"/>
    <property type="match status" value="1"/>
</dbReference>
<dbReference type="GO" id="GO:0004674">
    <property type="term" value="F:protein serine/threonine kinase activity"/>
    <property type="evidence" value="ECO:0007669"/>
    <property type="project" value="TreeGrafter"/>
</dbReference>
<dbReference type="GO" id="GO:0005524">
    <property type="term" value="F:ATP binding"/>
    <property type="evidence" value="ECO:0007669"/>
    <property type="project" value="InterPro"/>
</dbReference>
<dbReference type="InterPro" id="IPR011009">
    <property type="entry name" value="Kinase-like_dom_sf"/>
</dbReference>
<proteinExistence type="predicted"/>
<dbReference type="Gene3D" id="1.10.510.10">
    <property type="entry name" value="Transferase(Phosphotransferase) domain 1"/>
    <property type="match status" value="1"/>
</dbReference>
<dbReference type="Pfam" id="PF00069">
    <property type="entry name" value="Pkinase"/>
    <property type="match status" value="1"/>
</dbReference>
<evidence type="ECO:0000313" key="4">
    <source>
        <dbReference type="Proteomes" id="UP000321574"/>
    </source>
</evidence>
<feature type="transmembrane region" description="Helical" evidence="1">
    <location>
        <begin position="281"/>
        <end position="305"/>
    </location>
</feature>
<feature type="domain" description="Protein kinase" evidence="2">
    <location>
        <begin position="26"/>
        <end position="285"/>
    </location>
</feature>
<keyword evidence="3" id="KW-0808">Transferase</keyword>
<accession>A0A5C8NQD6</accession>
<dbReference type="OrthoDB" id="583109at2"/>
<dbReference type="PANTHER" id="PTHR44167">
    <property type="entry name" value="OVARIAN-SPECIFIC SERINE/THREONINE-PROTEIN KINASE LOK-RELATED"/>
    <property type="match status" value="1"/>
</dbReference>
<dbReference type="SMART" id="SM00220">
    <property type="entry name" value="S_TKc"/>
    <property type="match status" value="1"/>
</dbReference>
<name>A0A5C8NQD6_9BACI</name>
<organism evidence="3 4">
    <name type="scientific">Cerasibacillus terrae</name>
    <dbReference type="NCBI Taxonomy" id="2498845"/>
    <lineage>
        <taxon>Bacteria</taxon>
        <taxon>Bacillati</taxon>
        <taxon>Bacillota</taxon>
        <taxon>Bacilli</taxon>
        <taxon>Bacillales</taxon>
        <taxon>Bacillaceae</taxon>
        <taxon>Cerasibacillus</taxon>
    </lineage>
</organism>
<dbReference type="SUPFAM" id="SSF56112">
    <property type="entry name" value="Protein kinase-like (PK-like)"/>
    <property type="match status" value="1"/>
</dbReference>
<protein>
    <submittedName>
        <fullName evidence="3">Protein kinase family protein</fullName>
    </submittedName>
</protein>
<keyword evidence="3" id="KW-0418">Kinase</keyword>
<evidence type="ECO:0000259" key="2">
    <source>
        <dbReference type="PROSITE" id="PS50011"/>
    </source>
</evidence>